<name>A0A931LTU3_FIMGI</name>
<comment type="caution">
    <text evidence="2">The sequence shown here is derived from an EMBL/GenBank/DDBJ whole genome shotgun (WGS) entry which is preliminary data.</text>
</comment>
<feature type="domain" description="Pyrroloquinoline quinone-dependent pyranose dehydrogenase beta-propeller" evidence="1">
    <location>
        <begin position="304"/>
        <end position="409"/>
    </location>
</feature>
<sequence>MDFKRALPWIPAAYLAVVVACHPSAPGQVRQPGIAHERIHAASEVQNVASGELGPGVPPFWVRPGYRVDLVASIGNARFIEFNSNGDLYVARPLSGIISTFRLKNGQYTQIGDFVTGHHGAQSMCWKNGWLWFTTDNNVCKARDTDGDGVADEVVDVTPPGSLPSTGHWWHGILVDDRAFYVTVGDGGNVSEDPGDRERIWKYSIDGEDREAFATGLRNTEKLRFRPGTHEIWGWDHGSDSFGNPVGDRQGLQPITDEFPPDKFNHYVRDGFYGHPYFANGHVPRYEYMNRPDLIDLASKTIVPAWNSGAHWAPDGWTFYTGDALPSDHKGDAFVAFHGSWNRTRKAGYRIQRILFDQVSGEPYGSLMIVGTLGPGEKVLARPTDVTQAPDGTLFFAEDLPGRIFRISRAGKS</sequence>
<accession>A0A931LTU3</accession>
<proteinExistence type="predicted"/>
<dbReference type="Gene3D" id="2.120.10.30">
    <property type="entry name" value="TolB, C-terminal domain"/>
    <property type="match status" value="1"/>
</dbReference>
<dbReference type="Pfam" id="PF22807">
    <property type="entry name" value="TrAA12"/>
    <property type="match status" value="1"/>
</dbReference>
<evidence type="ECO:0000313" key="3">
    <source>
        <dbReference type="Proteomes" id="UP000727962"/>
    </source>
</evidence>
<reference evidence="2" key="1">
    <citation type="submission" date="2020-07" db="EMBL/GenBank/DDBJ databases">
        <title>Huge and variable diversity of episymbiotic CPR bacteria and DPANN archaea in groundwater ecosystems.</title>
        <authorList>
            <person name="He C.Y."/>
            <person name="Keren R."/>
            <person name="Whittaker M."/>
            <person name="Farag I.F."/>
            <person name="Doudna J."/>
            <person name="Cate J.H.D."/>
            <person name="Banfield J.F."/>
        </authorList>
    </citation>
    <scope>NUCLEOTIDE SEQUENCE</scope>
    <source>
        <strain evidence="2">NC_groundwater_17_Pr7_B-0.1um_64_12</strain>
    </source>
</reference>
<dbReference type="InterPro" id="IPR011042">
    <property type="entry name" value="6-blade_b-propeller_TolB-like"/>
</dbReference>
<dbReference type="SUPFAM" id="SSF50952">
    <property type="entry name" value="Soluble quinoprotein glucose dehydrogenase"/>
    <property type="match status" value="1"/>
</dbReference>
<dbReference type="PANTHER" id="PTHR33546">
    <property type="entry name" value="LARGE, MULTIFUNCTIONAL SECRETED PROTEIN-RELATED"/>
    <property type="match status" value="1"/>
</dbReference>
<dbReference type="AlphaFoldDB" id="A0A931LTU3"/>
<dbReference type="PROSITE" id="PS51257">
    <property type="entry name" value="PROKAR_LIPOPROTEIN"/>
    <property type="match status" value="1"/>
</dbReference>
<dbReference type="EMBL" id="JACOSL010000056">
    <property type="protein sequence ID" value="MBI1757232.1"/>
    <property type="molecule type" value="Genomic_DNA"/>
</dbReference>
<dbReference type="InterPro" id="IPR054539">
    <property type="entry name" value="Beta-prop_PDH"/>
</dbReference>
<dbReference type="InterPro" id="IPR011041">
    <property type="entry name" value="Quinoprot_gluc/sorb_DH_b-prop"/>
</dbReference>
<dbReference type="PANTHER" id="PTHR33546:SF1">
    <property type="entry name" value="LARGE, MULTIFUNCTIONAL SECRETED PROTEIN"/>
    <property type="match status" value="1"/>
</dbReference>
<evidence type="ECO:0000259" key="1">
    <source>
        <dbReference type="Pfam" id="PF22807"/>
    </source>
</evidence>
<dbReference type="Proteomes" id="UP000727962">
    <property type="component" value="Unassembled WGS sequence"/>
</dbReference>
<protein>
    <submittedName>
        <fullName evidence="2">PQQ-dependent sugar dehydrogenase</fullName>
    </submittedName>
</protein>
<organism evidence="2 3">
    <name type="scientific">Fimbriimonas ginsengisoli</name>
    <dbReference type="NCBI Taxonomy" id="1005039"/>
    <lineage>
        <taxon>Bacteria</taxon>
        <taxon>Bacillati</taxon>
        <taxon>Armatimonadota</taxon>
        <taxon>Fimbriimonadia</taxon>
        <taxon>Fimbriimonadales</taxon>
        <taxon>Fimbriimonadaceae</taxon>
        <taxon>Fimbriimonas</taxon>
    </lineage>
</organism>
<gene>
    <name evidence="2" type="ORF">HYR64_09020</name>
</gene>
<evidence type="ECO:0000313" key="2">
    <source>
        <dbReference type="EMBL" id="MBI1757232.1"/>
    </source>
</evidence>